<keyword evidence="7 8" id="KW-0961">Cell wall biogenesis/degradation</keyword>
<feature type="domain" description="Mur ligase C-terminal" evidence="9">
    <location>
        <begin position="367"/>
        <end position="481"/>
    </location>
</feature>
<organism evidence="11 12">
    <name type="scientific">Candidatus Glomeribacter gigasporarum BEG34</name>
    <dbReference type="NCBI Taxonomy" id="1070319"/>
    <lineage>
        <taxon>Bacteria</taxon>
        <taxon>Pseudomonadati</taxon>
        <taxon>Pseudomonadota</taxon>
        <taxon>Betaproteobacteria</taxon>
        <taxon>Burkholderiales</taxon>
        <taxon>Burkholderiaceae</taxon>
        <taxon>Candidatus Glomeribacter</taxon>
    </lineage>
</organism>
<comment type="function">
    <text evidence="7 8">Cell wall formation. Catalyzes the addition of glutamate to the nucleotide precursor UDP-N-acetylmuramoyl-L-alanine (UMA).</text>
</comment>
<protein>
    <recommendedName>
        <fullName evidence="7 8">UDP-N-acetylmuramoylalanine--D-glutamate ligase</fullName>
        <ecNumber evidence="7 8">6.3.2.9</ecNumber>
    </recommendedName>
    <alternativeName>
        <fullName evidence="7">D-glutamic acid-adding enzyme</fullName>
    </alternativeName>
    <alternativeName>
        <fullName evidence="7">UDP-N-acetylmuramoyl-L-alanyl-D-glutamate synthetase</fullName>
    </alternativeName>
</protein>
<keyword evidence="5 7" id="KW-0547">Nucleotide-binding</keyword>
<dbReference type="Gene3D" id="3.40.1190.10">
    <property type="entry name" value="Mur-like, catalytic domain"/>
    <property type="match status" value="1"/>
</dbReference>
<keyword evidence="7 8" id="KW-0573">Peptidoglycan synthesis</keyword>
<feature type="domain" description="Mur ligase central" evidence="10">
    <location>
        <begin position="129"/>
        <end position="344"/>
    </location>
</feature>
<keyword evidence="12" id="KW-1185">Reference proteome</keyword>
<evidence type="ECO:0000256" key="5">
    <source>
        <dbReference type="ARBA" id="ARBA00022741"/>
    </source>
</evidence>
<feature type="binding site" evidence="7">
    <location>
        <begin position="131"/>
        <end position="137"/>
    </location>
    <ligand>
        <name>ATP</name>
        <dbReference type="ChEBI" id="CHEBI:30616"/>
    </ligand>
</feature>
<evidence type="ECO:0000256" key="4">
    <source>
        <dbReference type="ARBA" id="ARBA00022598"/>
    </source>
</evidence>
<keyword evidence="6 7" id="KW-0067">ATP-binding</keyword>
<dbReference type="OrthoDB" id="9809796at2"/>
<dbReference type="InterPro" id="IPR036565">
    <property type="entry name" value="Mur-like_cat_sf"/>
</dbReference>
<dbReference type="SUPFAM" id="SSF51984">
    <property type="entry name" value="MurCD N-terminal domain"/>
    <property type="match status" value="1"/>
</dbReference>
<accession>G2J915</accession>
<reference evidence="11 12" key="1">
    <citation type="submission" date="2011-08" db="EMBL/GenBank/DDBJ databases">
        <title>The genome of the obligate endobacterium of an arbuscular mycorrhizal fungus reveals an interphylum network of nutritional interactions.</title>
        <authorList>
            <person name="Ghignone S."/>
            <person name="Salvioli A."/>
            <person name="Anca I."/>
            <person name="Lumini E."/>
            <person name="Ortu G."/>
            <person name="Petiti L."/>
            <person name="Cruveiller S."/>
            <person name="Bianciotto V."/>
            <person name="Piffanelli P."/>
            <person name="Lanfranco L."/>
            <person name="Bonfante P."/>
        </authorList>
    </citation>
    <scope>NUCLEOTIDE SEQUENCE [LARGE SCALE GENOMIC DNA]</scope>
    <source>
        <strain evidence="11 12">BEG34</strain>
    </source>
</reference>
<evidence type="ECO:0000256" key="8">
    <source>
        <dbReference type="RuleBase" id="RU003664"/>
    </source>
</evidence>
<evidence type="ECO:0000256" key="6">
    <source>
        <dbReference type="ARBA" id="ARBA00022840"/>
    </source>
</evidence>
<keyword evidence="7 8" id="KW-0132">Cell division</keyword>
<evidence type="ECO:0000256" key="1">
    <source>
        <dbReference type="ARBA" id="ARBA00004496"/>
    </source>
</evidence>
<keyword evidence="4 7" id="KW-0436">Ligase</keyword>
<dbReference type="STRING" id="1070319.CAGGBEG34_220009"/>
<dbReference type="AlphaFoldDB" id="G2J915"/>
<dbReference type="GO" id="GO:0005737">
    <property type="term" value="C:cytoplasm"/>
    <property type="evidence" value="ECO:0007669"/>
    <property type="project" value="UniProtKB-SubCell"/>
</dbReference>
<dbReference type="UniPathway" id="UPA00219"/>
<dbReference type="PANTHER" id="PTHR43692:SF1">
    <property type="entry name" value="UDP-N-ACETYLMURAMOYLALANINE--D-GLUTAMATE LIGASE"/>
    <property type="match status" value="1"/>
</dbReference>
<evidence type="ECO:0000256" key="3">
    <source>
        <dbReference type="ARBA" id="ARBA00022490"/>
    </source>
</evidence>
<dbReference type="SUPFAM" id="SSF53244">
    <property type="entry name" value="MurD-like peptide ligases, peptide-binding domain"/>
    <property type="match status" value="1"/>
</dbReference>
<keyword evidence="3 7" id="KW-0963">Cytoplasm</keyword>
<dbReference type="Gene3D" id="3.40.50.720">
    <property type="entry name" value="NAD(P)-binding Rossmann-like Domain"/>
    <property type="match status" value="1"/>
</dbReference>
<dbReference type="RefSeq" id="WP_006682490.1">
    <property type="nucleotide sequence ID" value="NZ_CAFB01000039.1"/>
</dbReference>
<comment type="similarity">
    <text evidence="7">Belongs to the MurCDEF family.</text>
</comment>
<keyword evidence="7 8" id="KW-0131">Cell cycle</keyword>
<dbReference type="GO" id="GO:0008360">
    <property type="term" value="P:regulation of cell shape"/>
    <property type="evidence" value="ECO:0007669"/>
    <property type="project" value="UniProtKB-KW"/>
</dbReference>
<dbReference type="Gene3D" id="3.90.190.20">
    <property type="entry name" value="Mur ligase, C-terminal domain"/>
    <property type="match status" value="1"/>
</dbReference>
<evidence type="ECO:0000256" key="7">
    <source>
        <dbReference type="HAMAP-Rule" id="MF_00639"/>
    </source>
</evidence>
<dbReference type="HAMAP" id="MF_00639">
    <property type="entry name" value="MurD"/>
    <property type="match status" value="1"/>
</dbReference>
<dbReference type="Proteomes" id="UP000054051">
    <property type="component" value="Unassembled WGS sequence"/>
</dbReference>
<evidence type="ECO:0000256" key="2">
    <source>
        <dbReference type="ARBA" id="ARBA00004752"/>
    </source>
</evidence>
<dbReference type="Pfam" id="PF08245">
    <property type="entry name" value="Mur_ligase_M"/>
    <property type="match status" value="1"/>
</dbReference>
<dbReference type="GO" id="GO:0071555">
    <property type="term" value="P:cell wall organization"/>
    <property type="evidence" value="ECO:0007669"/>
    <property type="project" value="UniProtKB-KW"/>
</dbReference>
<dbReference type="EC" id="6.3.2.9" evidence="7 8"/>
<gene>
    <name evidence="7 11" type="primary">murD</name>
    <name evidence="11" type="ORF">CAGGBEG34_220009</name>
</gene>
<dbReference type="GO" id="GO:0005524">
    <property type="term" value="F:ATP binding"/>
    <property type="evidence" value="ECO:0007669"/>
    <property type="project" value="UniProtKB-UniRule"/>
</dbReference>
<dbReference type="Pfam" id="PF02875">
    <property type="entry name" value="Mur_ligase_C"/>
    <property type="match status" value="1"/>
</dbReference>
<proteinExistence type="inferred from homology"/>
<evidence type="ECO:0000313" key="12">
    <source>
        <dbReference type="Proteomes" id="UP000054051"/>
    </source>
</evidence>
<dbReference type="InterPro" id="IPR036615">
    <property type="entry name" value="Mur_ligase_C_dom_sf"/>
</dbReference>
<evidence type="ECO:0000259" key="9">
    <source>
        <dbReference type="Pfam" id="PF02875"/>
    </source>
</evidence>
<dbReference type="EMBL" id="CAFB01000039">
    <property type="protein sequence ID" value="CCD29262.1"/>
    <property type="molecule type" value="Genomic_DNA"/>
</dbReference>
<dbReference type="SUPFAM" id="SSF53623">
    <property type="entry name" value="MurD-like peptide ligases, catalytic domain"/>
    <property type="match status" value="1"/>
</dbReference>
<dbReference type="InterPro" id="IPR004101">
    <property type="entry name" value="Mur_ligase_C"/>
</dbReference>
<dbReference type="InterPro" id="IPR005762">
    <property type="entry name" value="MurD"/>
</dbReference>
<keyword evidence="7 8" id="KW-0133">Cell shape</keyword>
<comment type="subcellular location">
    <subcellularLocation>
        <location evidence="1 7 8">Cytoplasm</location>
    </subcellularLocation>
</comment>
<dbReference type="PANTHER" id="PTHR43692">
    <property type="entry name" value="UDP-N-ACETYLMURAMOYLALANINE--D-GLUTAMATE LIGASE"/>
    <property type="match status" value="1"/>
</dbReference>
<comment type="pathway">
    <text evidence="2 7 8">Cell wall biogenesis; peptidoglycan biosynthesis.</text>
</comment>
<dbReference type="Pfam" id="PF21799">
    <property type="entry name" value="MurD-like_N"/>
    <property type="match status" value="1"/>
</dbReference>
<comment type="caution">
    <text evidence="11">The sequence shown here is derived from an EMBL/GenBank/DDBJ whole genome shotgun (WGS) entry which is preliminary data.</text>
</comment>
<comment type="catalytic activity">
    <reaction evidence="7 8">
        <text>UDP-N-acetyl-alpha-D-muramoyl-L-alanine + D-glutamate + ATP = UDP-N-acetyl-alpha-D-muramoyl-L-alanyl-D-glutamate + ADP + phosphate + H(+)</text>
        <dbReference type="Rhea" id="RHEA:16429"/>
        <dbReference type="ChEBI" id="CHEBI:15378"/>
        <dbReference type="ChEBI" id="CHEBI:29986"/>
        <dbReference type="ChEBI" id="CHEBI:30616"/>
        <dbReference type="ChEBI" id="CHEBI:43474"/>
        <dbReference type="ChEBI" id="CHEBI:83898"/>
        <dbReference type="ChEBI" id="CHEBI:83900"/>
        <dbReference type="ChEBI" id="CHEBI:456216"/>
        <dbReference type="EC" id="6.3.2.9"/>
    </reaction>
</comment>
<dbReference type="GO" id="GO:0008764">
    <property type="term" value="F:UDP-N-acetylmuramoylalanine-D-glutamate ligase activity"/>
    <property type="evidence" value="ECO:0007669"/>
    <property type="project" value="UniProtKB-UniRule"/>
</dbReference>
<dbReference type="NCBIfam" id="TIGR01087">
    <property type="entry name" value="murD"/>
    <property type="match status" value="1"/>
</dbReference>
<dbReference type="eggNOG" id="COG0771">
    <property type="taxonomic scope" value="Bacteria"/>
</dbReference>
<sequence>MTVFGTLNQPETLILGLGISGLSMARWCARHGCRLRIADTRATPPNLPQLRAEGLDAELITGALRPALLDGIELLAISPGLSPRAAEIALLLAEARARGIPVWGELEFFAQALRATEVTAYGQSKVIAITGTNGKTTTAALVGRLCKRAGYQSCVAGNIGMALLDALGVAVDKQKMPDIWVLELSSFQLESNQTFAPDVAAALNITPDHLDWHGNFDAYAAAKGRIFGASAVRILNRDDAHSMRFALNRAGQTDVGQFTFGLSAPQHAGEYGWMETGDGAAWLALAEAAEAAETCAEISPAAKRARRAADHAPSGIVIKRLMPASALAIRGKHNISNVLAALALCRALDIPLAPLLHGLRDYRGEPHRFQCIARINGVDFIDDSKGTNVGALLAALKGAEAQKIVLIAGGVSKGQDFSPLAEPVARVCRAVMLIGRDASLLRVALEPSGVSIAEYATLEEAVRAAASIAEPGDTVLLSPACASFDMFRDYRHRAEVFHSAVEALEPRAFFSEIAQGTNAKTVCTIRRARSDAGQADEKCSKSS</sequence>
<evidence type="ECO:0000313" key="11">
    <source>
        <dbReference type="EMBL" id="CCD29262.1"/>
    </source>
</evidence>
<name>G2J915_9BURK</name>
<dbReference type="GO" id="GO:0009252">
    <property type="term" value="P:peptidoglycan biosynthetic process"/>
    <property type="evidence" value="ECO:0007669"/>
    <property type="project" value="UniProtKB-UniRule"/>
</dbReference>
<evidence type="ECO:0000259" key="10">
    <source>
        <dbReference type="Pfam" id="PF08245"/>
    </source>
</evidence>
<dbReference type="GO" id="GO:0051301">
    <property type="term" value="P:cell division"/>
    <property type="evidence" value="ECO:0007669"/>
    <property type="project" value="UniProtKB-KW"/>
</dbReference>
<dbReference type="InterPro" id="IPR013221">
    <property type="entry name" value="Mur_ligase_cen"/>
</dbReference>